<keyword evidence="6 7" id="KW-0275">Fatty acid biosynthesis</keyword>
<evidence type="ECO:0000256" key="4">
    <source>
        <dbReference type="ARBA" id="ARBA00022832"/>
    </source>
</evidence>
<reference evidence="9" key="2">
    <citation type="submission" date="2021-04" db="EMBL/GenBank/DDBJ databases">
        <authorList>
            <person name="Gilroy R."/>
        </authorList>
    </citation>
    <scope>NUCLEOTIDE SEQUENCE</scope>
    <source>
        <strain evidence="9">ChiBcec16_6824</strain>
    </source>
</reference>
<organism evidence="9 10">
    <name type="scientific">Candidatus Flavonifractor merdigallinarum</name>
    <dbReference type="NCBI Taxonomy" id="2838589"/>
    <lineage>
        <taxon>Bacteria</taxon>
        <taxon>Bacillati</taxon>
        <taxon>Bacillota</taxon>
        <taxon>Clostridia</taxon>
        <taxon>Eubacteriales</taxon>
        <taxon>Oscillospiraceae</taxon>
        <taxon>Flavonifractor</taxon>
    </lineage>
</organism>
<dbReference type="SUPFAM" id="SSF47336">
    <property type="entry name" value="ACP-like"/>
    <property type="match status" value="1"/>
</dbReference>
<reference evidence="9" key="1">
    <citation type="journal article" date="2021" name="PeerJ">
        <title>Extensive microbial diversity within the chicken gut microbiome revealed by metagenomics and culture.</title>
        <authorList>
            <person name="Gilroy R."/>
            <person name="Ravi A."/>
            <person name="Getino M."/>
            <person name="Pursley I."/>
            <person name="Horton D.L."/>
            <person name="Alikhan N.F."/>
            <person name="Baker D."/>
            <person name="Gharbi K."/>
            <person name="Hall N."/>
            <person name="Watson M."/>
            <person name="Adriaenssens E.M."/>
            <person name="Foster-Nyarko E."/>
            <person name="Jarju S."/>
            <person name="Secka A."/>
            <person name="Antonio M."/>
            <person name="Oren A."/>
            <person name="Chaudhuri R.R."/>
            <person name="La Ragione R."/>
            <person name="Hildebrand F."/>
            <person name="Pallen M.J."/>
        </authorList>
    </citation>
    <scope>NUCLEOTIDE SEQUENCE</scope>
    <source>
        <strain evidence="9">ChiBcec16_6824</strain>
    </source>
</reference>
<evidence type="ECO:0000256" key="1">
    <source>
        <dbReference type="ARBA" id="ARBA00022450"/>
    </source>
</evidence>
<dbReference type="NCBIfam" id="NF002150">
    <property type="entry name" value="PRK00982.1-4"/>
    <property type="match status" value="1"/>
</dbReference>
<keyword evidence="2 7" id="KW-0444">Lipid biosynthesis</keyword>
<keyword evidence="1 7" id="KW-0596">Phosphopantetheine</keyword>
<dbReference type="InterPro" id="IPR036736">
    <property type="entry name" value="ACP-like_sf"/>
</dbReference>
<comment type="PTM">
    <text evidence="7">4'-phosphopantetheine is transferred from CoA to a specific serine of apo-ACP by AcpS. This modification is essential for activity because fatty acids are bound in thioester linkage to the sulfhydryl of the prosthetic group.</text>
</comment>
<evidence type="ECO:0000256" key="6">
    <source>
        <dbReference type="ARBA" id="ARBA00023160"/>
    </source>
</evidence>
<dbReference type="AlphaFoldDB" id="A0A9D2BY76"/>
<dbReference type="GO" id="GO:0016020">
    <property type="term" value="C:membrane"/>
    <property type="evidence" value="ECO:0007669"/>
    <property type="project" value="GOC"/>
</dbReference>
<keyword evidence="7" id="KW-0963">Cytoplasm</keyword>
<name>A0A9D2BY76_9FIRM</name>
<comment type="similarity">
    <text evidence="7">Belongs to the acyl carrier protein (ACP) family.</text>
</comment>
<evidence type="ECO:0000256" key="2">
    <source>
        <dbReference type="ARBA" id="ARBA00022516"/>
    </source>
</evidence>
<sequence>MMFEKVRDIIVSNLSCDLEAVTMEASLTDDLELDSLDAVDLNAALEDELGVSMPDEVLKEVKTVGDIVRYLEEHAE</sequence>
<evidence type="ECO:0000313" key="9">
    <source>
        <dbReference type="EMBL" id="HIY20899.1"/>
    </source>
</evidence>
<dbReference type="PANTHER" id="PTHR20863">
    <property type="entry name" value="ACYL CARRIER PROTEIN"/>
    <property type="match status" value="1"/>
</dbReference>
<evidence type="ECO:0000256" key="7">
    <source>
        <dbReference type="HAMAP-Rule" id="MF_01217"/>
    </source>
</evidence>
<dbReference type="Gene3D" id="1.10.1200.10">
    <property type="entry name" value="ACP-like"/>
    <property type="match status" value="1"/>
</dbReference>
<comment type="subcellular location">
    <subcellularLocation>
        <location evidence="7">Cytoplasm</location>
    </subcellularLocation>
</comment>
<dbReference type="GO" id="GO:0000036">
    <property type="term" value="F:acyl carrier activity"/>
    <property type="evidence" value="ECO:0007669"/>
    <property type="project" value="UniProtKB-UniRule"/>
</dbReference>
<dbReference type="EMBL" id="DXDX01000061">
    <property type="protein sequence ID" value="HIY20899.1"/>
    <property type="molecule type" value="Genomic_DNA"/>
</dbReference>
<dbReference type="NCBIfam" id="NF002148">
    <property type="entry name" value="PRK00982.1-2"/>
    <property type="match status" value="1"/>
</dbReference>
<proteinExistence type="inferred from homology"/>
<dbReference type="PANTHER" id="PTHR20863:SF76">
    <property type="entry name" value="CARRIER DOMAIN-CONTAINING PROTEIN"/>
    <property type="match status" value="1"/>
</dbReference>
<accession>A0A9D2BY76</accession>
<dbReference type="Proteomes" id="UP000823868">
    <property type="component" value="Unassembled WGS sequence"/>
</dbReference>
<comment type="caution">
    <text evidence="9">The sequence shown here is derived from an EMBL/GenBank/DDBJ whole genome shotgun (WGS) entry which is preliminary data.</text>
</comment>
<dbReference type="InterPro" id="IPR003231">
    <property type="entry name" value="ACP"/>
</dbReference>
<keyword evidence="5 7" id="KW-0443">Lipid metabolism</keyword>
<dbReference type="InterPro" id="IPR009081">
    <property type="entry name" value="PP-bd_ACP"/>
</dbReference>
<dbReference type="GO" id="GO:0000035">
    <property type="term" value="F:acyl binding"/>
    <property type="evidence" value="ECO:0007669"/>
    <property type="project" value="TreeGrafter"/>
</dbReference>
<evidence type="ECO:0000256" key="5">
    <source>
        <dbReference type="ARBA" id="ARBA00023098"/>
    </source>
</evidence>
<dbReference type="GO" id="GO:0005829">
    <property type="term" value="C:cytosol"/>
    <property type="evidence" value="ECO:0007669"/>
    <property type="project" value="TreeGrafter"/>
</dbReference>
<comment type="pathway">
    <text evidence="7">Lipid metabolism; fatty acid biosynthesis.</text>
</comment>
<keyword evidence="4 7" id="KW-0276">Fatty acid metabolism</keyword>
<dbReference type="PROSITE" id="PS50075">
    <property type="entry name" value="CARRIER"/>
    <property type="match status" value="1"/>
</dbReference>
<dbReference type="Pfam" id="PF00550">
    <property type="entry name" value="PP-binding"/>
    <property type="match status" value="1"/>
</dbReference>
<protein>
    <recommendedName>
        <fullName evidence="7">Acyl carrier protein</fullName>
        <shortName evidence="7">ACP</shortName>
    </recommendedName>
</protein>
<feature type="domain" description="Carrier" evidence="8">
    <location>
        <begin position="1"/>
        <end position="75"/>
    </location>
</feature>
<dbReference type="GO" id="GO:0009245">
    <property type="term" value="P:lipid A biosynthetic process"/>
    <property type="evidence" value="ECO:0007669"/>
    <property type="project" value="TreeGrafter"/>
</dbReference>
<feature type="modified residue" description="O-(pantetheine 4'-phosphoryl)serine" evidence="7">
    <location>
        <position position="35"/>
    </location>
</feature>
<gene>
    <name evidence="7" type="primary">acpP</name>
    <name evidence="9" type="ORF">H9841_03225</name>
</gene>
<dbReference type="HAMAP" id="MF_01217">
    <property type="entry name" value="Acyl_carrier"/>
    <property type="match status" value="1"/>
</dbReference>
<evidence type="ECO:0000313" key="10">
    <source>
        <dbReference type="Proteomes" id="UP000823868"/>
    </source>
</evidence>
<comment type="function">
    <text evidence="7">Carrier of the growing fatty acid chain in fatty acid biosynthesis.</text>
</comment>
<evidence type="ECO:0000256" key="3">
    <source>
        <dbReference type="ARBA" id="ARBA00022553"/>
    </source>
</evidence>
<evidence type="ECO:0000259" key="8">
    <source>
        <dbReference type="PROSITE" id="PS50075"/>
    </source>
</evidence>
<keyword evidence="3 7" id="KW-0597">Phosphoprotein</keyword>